<feature type="domain" description="SCP2" evidence="1">
    <location>
        <begin position="97"/>
        <end position="170"/>
    </location>
</feature>
<dbReference type="SUPFAM" id="SSF55718">
    <property type="entry name" value="SCP-like"/>
    <property type="match status" value="1"/>
</dbReference>
<accession>X1G119</accession>
<evidence type="ECO:0000313" key="2">
    <source>
        <dbReference type="EMBL" id="GAH51586.1"/>
    </source>
</evidence>
<dbReference type="AlphaFoldDB" id="X1G119"/>
<sequence length="173" mass="19396">LTLALAINGIYAVSRGITAFILSTPMNERVVDEIVSRYKKAMLMVLPLYNQSKVYEGFASIIFAMLKSLNTNPEFLKTYKNDNYSLLLVAKEDPKAIKLKIQNGLLDFEQIENSKKNVKQAKKECDGAIITTTATFIGFGSGKVNPIKAILTGKLKIKGLKYIQMFTKYFKLL</sequence>
<comment type="caution">
    <text evidence="2">The sequence shown here is derived from an EMBL/GenBank/DDBJ whole genome shotgun (WGS) entry which is preliminary data.</text>
</comment>
<dbReference type="Gene3D" id="3.30.1050.10">
    <property type="entry name" value="SCP2 sterol-binding domain"/>
    <property type="match status" value="1"/>
</dbReference>
<dbReference type="InterPro" id="IPR036527">
    <property type="entry name" value="SCP2_sterol-bd_dom_sf"/>
</dbReference>
<evidence type="ECO:0000259" key="1">
    <source>
        <dbReference type="Pfam" id="PF02036"/>
    </source>
</evidence>
<dbReference type="InterPro" id="IPR003033">
    <property type="entry name" value="SCP2_sterol-bd_dom"/>
</dbReference>
<feature type="non-terminal residue" evidence="2">
    <location>
        <position position="1"/>
    </location>
</feature>
<dbReference type="Pfam" id="PF02036">
    <property type="entry name" value="SCP2"/>
    <property type="match status" value="1"/>
</dbReference>
<reference evidence="2" key="1">
    <citation type="journal article" date="2014" name="Front. Microbiol.">
        <title>High frequency of phylogenetically diverse reductive dehalogenase-homologous genes in deep subseafloor sedimentary metagenomes.</title>
        <authorList>
            <person name="Kawai M."/>
            <person name="Futagami T."/>
            <person name="Toyoda A."/>
            <person name="Takaki Y."/>
            <person name="Nishi S."/>
            <person name="Hori S."/>
            <person name="Arai W."/>
            <person name="Tsubouchi T."/>
            <person name="Morono Y."/>
            <person name="Uchiyama I."/>
            <person name="Ito T."/>
            <person name="Fujiyama A."/>
            <person name="Inagaki F."/>
            <person name="Takami H."/>
        </authorList>
    </citation>
    <scope>NUCLEOTIDE SEQUENCE</scope>
    <source>
        <strain evidence="2">Expedition CK06-06</strain>
    </source>
</reference>
<dbReference type="EMBL" id="BARU01019343">
    <property type="protein sequence ID" value="GAH51586.1"/>
    <property type="molecule type" value="Genomic_DNA"/>
</dbReference>
<name>X1G119_9ZZZZ</name>
<protein>
    <recommendedName>
        <fullName evidence="1">SCP2 domain-containing protein</fullName>
    </recommendedName>
</protein>
<organism evidence="2">
    <name type="scientific">marine sediment metagenome</name>
    <dbReference type="NCBI Taxonomy" id="412755"/>
    <lineage>
        <taxon>unclassified sequences</taxon>
        <taxon>metagenomes</taxon>
        <taxon>ecological metagenomes</taxon>
    </lineage>
</organism>
<gene>
    <name evidence="2" type="ORF">S03H2_31860</name>
</gene>
<proteinExistence type="predicted"/>